<comment type="caution">
    <text evidence="8">The sequence shown here is derived from an EMBL/GenBank/DDBJ whole genome shotgun (WGS) entry which is preliminary data.</text>
</comment>
<evidence type="ECO:0000259" key="7">
    <source>
        <dbReference type="Pfam" id="PF02687"/>
    </source>
</evidence>
<feature type="transmembrane region" description="Helical" evidence="6">
    <location>
        <begin position="757"/>
        <end position="778"/>
    </location>
</feature>
<keyword evidence="4 6" id="KW-1133">Transmembrane helix</keyword>
<evidence type="ECO:0000313" key="9">
    <source>
        <dbReference type="Proteomes" id="UP000633365"/>
    </source>
</evidence>
<keyword evidence="9" id="KW-1185">Reference proteome</keyword>
<feature type="transmembrane region" description="Helical" evidence="6">
    <location>
        <begin position="250"/>
        <end position="275"/>
    </location>
</feature>
<organism evidence="8 9">
    <name type="scientific">Ruminococcus difficilis</name>
    <dbReference type="NCBI Taxonomy" id="2763069"/>
    <lineage>
        <taxon>Bacteria</taxon>
        <taxon>Bacillati</taxon>
        <taxon>Bacillota</taxon>
        <taxon>Clostridia</taxon>
        <taxon>Eubacteriales</taxon>
        <taxon>Oscillospiraceae</taxon>
        <taxon>Ruminococcus</taxon>
    </lineage>
</organism>
<accession>A0A934U1V2</accession>
<name>A0A934U1V2_9FIRM</name>
<feature type="transmembrane region" description="Helical" evidence="6">
    <location>
        <begin position="304"/>
        <end position="325"/>
    </location>
</feature>
<feature type="transmembrane region" description="Helical" evidence="6">
    <location>
        <begin position="704"/>
        <end position="726"/>
    </location>
</feature>
<reference evidence="8" key="1">
    <citation type="submission" date="2021-01" db="EMBL/GenBank/DDBJ databases">
        <title>Genome public.</title>
        <authorList>
            <person name="Liu C."/>
            <person name="Sun Q."/>
        </authorList>
    </citation>
    <scope>NUCLEOTIDE SEQUENCE</scope>
    <source>
        <strain evidence="8">M6</strain>
    </source>
</reference>
<evidence type="ECO:0000256" key="6">
    <source>
        <dbReference type="SAM" id="Phobius"/>
    </source>
</evidence>
<dbReference type="PANTHER" id="PTHR30287">
    <property type="entry name" value="MEMBRANE COMPONENT OF PREDICTED ABC SUPERFAMILY METABOLITE UPTAKE TRANSPORTER"/>
    <property type="match status" value="1"/>
</dbReference>
<evidence type="ECO:0000313" key="8">
    <source>
        <dbReference type="EMBL" id="MBK6087192.1"/>
    </source>
</evidence>
<gene>
    <name evidence="8" type="ORF">JKK62_00725</name>
</gene>
<keyword evidence="3 6" id="KW-0812">Transmembrane</keyword>
<feature type="domain" description="ABC3 transporter permease C-terminal" evidence="7">
    <location>
        <begin position="666"/>
        <end position="782"/>
    </location>
</feature>
<evidence type="ECO:0000256" key="2">
    <source>
        <dbReference type="ARBA" id="ARBA00022475"/>
    </source>
</evidence>
<keyword evidence="5 6" id="KW-0472">Membrane</keyword>
<dbReference type="GO" id="GO:0005886">
    <property type="term" value="C:plasma membrane"/>
    <property type="evidence" value="ECO:0007669"/>
    <property type="project" value="UniProtKB-SubCell"/>
</dbReference>
<dbReference type="Pfam" id="PF02687">
    <property type="entry name" value="FtsX"/>
    <property type="match status" value="2"/>
</dbReference>
<feature type="transmembrane region" description="Helical" evidence="6">
    <location>
        <begin position="419"/>
        <end position="440"/>
    </location>
</feature>
<dbReference type="EMBL" id="JAEQMG010000011">
    <property type="protein sequence ID" value="MBK6087192.1"/>
    <property type="molecule type" value="Genomic_DNA"/>
</dbReference>
<dbReference type="PANTHER" id="PTHR30287:SF2">
    <property type="entry name" value="BLL1001 PROTEIN"/>
    <property type="match status" value="1"/>
</dbReference>
<feature type="transmembrane region" description="Helical" evidence="6">
    <location>
        <begin position="345"/>
        <end position="365"/>
    </location>
</feature>
<evidence type="ECO:0000256" key="3">
    <source>
        <dbReference type="ARBA" id="ARBA00022692"/>
    </source>
</evidence>
<dbReference type="InterPro" id="IPR038766">
    <property type="entry name" value="Membrane_comp_ABC_pdt"/>
</dbReference>
<dbReference type="RefSeq" id="WP_201426528.1">
    <property type="nucleotide sequence ID" value="NZ_JAEQMG010000011.1"/>
</dbReference>
<dbReference type="Proteomes" id="UP000633365">
    <property type="component" value="Unassembled WGS sequence"/>
</dbReference>
<proteinExistence type="predicted"/>
<dbReference type="InterPro" id="IPR003838">
    <property type="entry name" value="ABC3_permease_C"/>
</dbReference>
<keyword evidence="2" id="KW-1003">Cell membrane</keyword>
<sequence length="790" mass="87112">MFFDILKRDLKRKKTMNIIILLFVILSVMFVSSSVTNLTAVTGSLDSFFDKAGVGDYMTFERSGGSVTVKDAVKNAEGVTEFRQEECIFLSGHKFIGRKTAQDTQNAANTSLASCLSHQIEKYYDGSDNEITEVADGEVYVRRSLLDNSNAKVGDKVELTVSNVTRTFTVKDTLKDAVLGSRMMGNARFLLSENDYKAFEKAEPIEPYLFYISFINTTDLPALQKALTACDAVAFGGDRSLIEFTYIMEMIIAGILLIVSIALILIAVVILRFTISFTLSEEYRQIGIMKAIGIPNGKIRSLYLVKYLAISIAGAVIGFAVSIPFGSMLLKMVSQSIVMDNSGTVILSILCAAAVVGIIVLFCFFSTRKVKKFTPVDAIRSGTTGERYKKKGIIRLGKKPVKPVFFMAVNDILSSPKRFLIMLFTFFVGISMLMVCLNISSTMQSGKLLGWINMAECDLALVESGSLEKYMVDEGRKRLDERIAEIESDLAEKSWEADCFVETISNVVVIKGDTELKTHGTEGINMTTDEYLYLDGTAPQNKHEIAVSYIIADKLGAEIGDTVTVKTADEETECMITATYQTMMSMGDNIRLYPGQTYGFKNLVGLNDFQVRFRDNPDDSEIQKRMDTIREMYPGDKVMSAGGYVDYCVGGVGGIMDDVTNLLLPIIILIDILVAVLLEKSFLTKERGEIAMLKAIGFKNRSIIFWQTLRIAIIMIAAVLLSVALADPIGKLATGGIFQMMGAKNIIFDTDVLKTCIIYPAIVFAATVFSVFLTALGIRKVNSNEINTVE</sequence>
<feature type="transmembrane region" description="Helical" evidence="6">
    <location>
        <begin position="662"/>
        <end position="683"/>
    </location>
</feature>
<evidence type="ECO:0000256" key="4">
    <source>
        <dbReference type="ARBA" id="ARBA00022989"/>
    </source>
</evidence>
<dbReference type="AlphaFoldDB" id="A0A934U1V2"/>
<evidence type="ECO:0000256" key="5">
    <source>
        <dbReference type="ARBA" id="ARBA00023136"/>
    </source>
</evidence>
<protein>
    <submittedName>
        <fullName evidence="8">ABC transporter permease</fullName>
    </submittedName>
</protein>
<feature type="domain" description="ABC3 transporter permease C-terminal" evidence="7">
    <location>
        <begin position="258"/>
        <end position="375"/>
    </location>
</feature>
<evidence type="ECO:0000256" key="1">
    <source>
        <dbReference type="ARBA" id="ARBA00004651"/>
    </source>
</evidence>
<comment type="subcellular location">
    <subcellularLocation>
        <location evidence="1">Cell membrane</location>
        <topology evidence="1">Multi-pass membrane protein</topology>
    </subcellularLocation>
</comment>